<reference evidence="6 7" key="1">
    <citation type="submission" date="2020-01" db="EMBL/GenBank/DDBJ databases">
        <title>Genomes of bacteria type strains.</title>
        <authorList>
            <person name="Chen J."/>
            <person name="Zhu S."/>
            <person name="Yang J."/>
        </authorList>
    </citation>
    <scope>NUCLEOTIDE SEQUENCE [LARGE SCALE GENOMIC DNA]</scope>
    <source>
        <strain evidence="6 7">DSM 16655</strain>
    </source>
</reference>
<dbReference type="InterPro" id="IPR036388">
    <property type="entry name" value="WH-like_DNA-bd_sf"/>
</dbReference>
<evidence type="ECO:0000256" key="2">
    <source>
        <dbReference type="ARBA" id="ARBA00023015"/>
    </source>
</evidence>
<name>A0ABT1CMI1_9HYPH</name>
<comment type="similarity">
    <text evidence="1">Belongs to the LysR transcriptional regulatory family.</text>
</comment>
<keyword evidence="2" id="KW-0805">Transcription regulation</keyword>
<dbReference type="PROSITE" id="PS50931">
    <property type="entry name" value="HTH_LYSR"/>
    <property type="match status" value="1"/>
</dbReference>
<keyword evidence="3" id="KW-0238">DNA-binding</keyword>
<dbReference type="Proteomes" id="UP001320715">
    <property type="component" value="Unassembled WGS sequence"/>
</dbReference>
<dbReference type="PANTHER" id="PTHR30579">
    <property type="entry name" value="TRANSCRIPTIONAL REGULATOR"/>
    <property type="match status" value="1"/>
</dbReference>
<dbReference type="PRINTS" id="PR00039">
    <property type="entry name" value="HTHLYSR"/>
</dbReference>
<feature type="domain" description="HTH lysR-type" evidence="5">
    <location>
        <begin position="12"/>
        <end position="69"/>
    </location>
</feature>
<evidence type="ECO:0000313" key="6">
    <source>
        <dbReference type="EMBL" id="MCO6407417.1"/>
    </source>
</evidence>
<dbReference type="SUPFAM" id="SSF46785">
    <property type="entry name" value="Winged helix' DNA-binding domain"/>
    <property type="match status" value="1"/>
</dbReference>
<dbReference type="SUPFAM" id="SSF53850">
    <property type="entry name" value="Periplasmic binding protein-like II"/>
    <property type="match status" value="1"/>
</dbReference>
<dbReference type="PANTHER" id="PTHR30579:SF7">
    <property type="entry name" value="HTH-TYPE TRANSCRIPTIONAL REGULATOR LRHA-RELATED"/>
    <property type="match status" value="1"/>
</dbReference>
<dbReference type="Pfam" id="PF00126">
    <property type="entry name" value="HTH_1"/>
    <property type="match status" value="1"/>
</dbReference>
<organism evidence="6 7">
    <name type="scientific">Hoeflea alexandrii</name>
    <dbReference type="NCBI Taxonomy" id="288436"/>
    <lineage>
        <taxon>Bacteria</taxon>
        <taxon>Pseudomonadati</taxon>
        <taxon>Pseudomonadota</taxon>
        <taxon>Alphaproteobacteria</taxon>
        <taxon>Hyphomicrobiales</taxon>
        <taxon>Rhizobiaceae</taxon>
        <taxon>Hoeflea</taxon>
    </lineage>
</organism>
<dbReference type="EMBL" id="JAAAML010000001">
    <property type="protein sequence ID" value="MCO6407417.1"/>
    <property type="molecule type" value="Genomic_DNA"/>
</dbReference>
<evidence type="ECO:0000256" key="1">
    <source>
        <dbReference type="ARBA" id="ARBA00009437"/>
    </source>
</evidence>
<evidence type="ECO:0000313" key="7">
    <source>
        <dbReference type="Proteomes" id="UP001320715"/>
    </source>
</evidence>
<dbReference type="InterPro" id="IPR050176">
    <property type="entry name" value="LTTR"/>
</dbReference>
<accession>A0ABT1CMI1</accession>
<dbReference type="InterPro" id="IPR005119">
    <property type="entry name" value="LysR_subst-bd"/>
</dbReference>
<dbReference type="Gene3D" id="3.40.190.10">
    <property type="entry name" value="Periplasmic binding protein-like II"/>
    <property type="match status" value="2"/>
</dbReference>
<proteinExistence type="inferred from homology"/>
<comment type="caution">
    <text evidence="6">The sequence shown here is derived from an EMBL/GenBank/DDBJ whole genome shotgun (WGS) entry which is preliminary data.</text>
</comment>
<dbReference type="RefSeq" id="WP_252914789.1">
    <property type="nucleotide sequence ID" value="NZ_JAAAML010000001.1"/>
</dbReference>
<dbReference type="InterPro" id="IPR000847">
    <property type="entry name" value="LysR_HTH_N"/>
</dbReference>
<protein>
    <submittedName>
        <fullName evidence="6">LysR family transcriptional regulator</fullName>
    </submittedName>
</protein>
<evidence type="ECO:0000256" key="4">
    <source>
        <dbReference type="ARBA" id="ARBA00023163"/>
    </source>
</evidence>
<evidence type="ECO:0000256" key="3">
    <source>
        <dbReference type="ARBA" id="ARBA00023125"/>
    </source>
</evidence>
<sequence>MNAPVNHPLLMLDPDVLRSFVAIAETGSFTAAAARIYRTPSAVSMQIKRLEEQLGVSVFLRDARNVSLTHDGEVLLGYARRLIALNREAISRFVTSEVSGVVRIGSPSDYGEAVLPGVLKLFAKSHPSVVVDVVIDQSSSLLKRFASGHLDIALVSCMKNHTPTPEEVVMTDEIVWAGAKGGQACLMDPLPVSMWDEGCVWRESALSALDRVGRAYRVAFMTSHMAGQRAAILADLAIAPMGRNFVGPDIQILDENCGLPAPGQYELLLKVAADPSPQVCALSDHFRAGFERYNQSGSFDAQAL</sequence>
<keyword evidence="4" id="KW-0804">Transcription</keyword>
<dbReference type="Pfam" id="PF03466">
    <property type="entry name" value="LysR_substrate"/>
    <property type="match status" value="1"/>
</dbReference>
<evidence type="ECO:0000259" key="5">
    <source>
        <dbReference type="PROSITE" id="PS50931"/>
    </source>
</evidence>
<dbReference type="InterPro" id="IPR036390">
    <property type="entry name" value="WH_DNA-bd_sf"/>
</dbReference>
<dbReference type="Gene3D" id="1.10.10.10">
    <property type="entry name" value="Winged helix-like DNA-binding domain superfamily/Winged helix DNA-binding domain"/>
    <property type="match status" value="1"/>
</dbReference>
<gene>
    <name evidence="6" type="ORF">GTW23_04460</name>
</gene>
<keyword evidence="7" id="KW-1185">Reference proteome</keyword>